<keyword evidence="4" id="KW-1185">Reference proteome</keyword>
<feature type="domain" description="Heparinase II/III-like C-terminal" evidence="2">
    <location>
        <begin position="434"/>
        <end position="561"/>
    </location>
</feature>
<proteinExistence type="predicted"/>
<dbReference type="InterPro" id="IPR012480">
    <property type="entry name" value="Hepar_II_III_C"/>
</dbReference>
<dbReference type="RefSeq" id="WP_073579544.1">
    <property type="nucleotide sequence ID" value="NZ_AP024898.1"/>
</dbReference>
<dbReference type="GO" id="GO:0016829">
    <property type="term" value="F:lyase activity"/>
    <property type="evidence" value="ECO:0007669"/>
    <property type="project" value="InterPro"/>
</dbReference>
<evidence type="ECO:0000313" key="4">
    <source>
        <dbReference type="Proteomes" id="UP000184600"/>
    </source>
</evidence>
<dbReference type="STRING" id="1117707.VQ7734_00353"/>
<name>A0A1M7YPT3_9VIBR</name>
<accession>A0A1M7YPT3</accession>
<dbReference type="Pfam" id="PF07940">
    <property type="entry name" value="Hepar_II_III_C"/>
    <property type="match status" value="1"/>
</dbReference>
<dbReference type="GO" id="GO:0030313">
    <property type="term" value="C:cell envelope"/>
    <property type="evidence" value="ECO:0007669"/>
    <property type="project" value="UniProtKB-SubCell"/>
</dbReference>
<dbReference type="Gene3D" id="1.50.10.100">
    <property type="entry name" value="Chondroitin AC/alginate lyase"/>
    <property type="match status" value="1"/>
</dbReference>
<comment type="subcellular location">
    <subcellularLocation>
        <location evidence="1">Cell envelope</location>
    </subcellularLocation>
</comment>
<sequence>MFTNFLNDFVSGCLDRDDWQPFPTIDQREAWENMRLPPGLDHWPTAITRFADKVLLKEIDPLSGTMYTHFMVNGDRSEYEENYFRRRIELSYLVIAECLTAERHYLPKIIDYIWEILGEIYWCVPAHNFAHHHEMILYKAVNPWNENDPFPVPDDEYLDLFNCETAGLLAETCYLLQPLLLDEYPALYHLIHQQIETRVLSKFESSRLYGWYNGKNNWTVWCAHNLLLTACYLVDDKHRLVSITDKLCVLVSRFVDNLKESGSCIEGPTYWNVSAGRLAAFIALLEARFRVDFNIKENLKLRHFGEHILKLHIGGNRYVNFADGALKVDLDHGLLSKYAQLIDSEQLGNLVIKDSERAAAQCLQQTTERGGRDYMRQSLVHLTRQLFWTPQIADSNAVISEKSVWLDDMQVMVARDQDVPGTGMCVSAIAGSNDELINHHSHNDIGHFSVYFNGEPIIIDLGQGAYSRETFSDTRYDMWHISSVGHNVPVINGRVQRHGVGAHATEVEFVQNQTQSILSFNSAVVYGYDDEKDRIHTRIAFDHEKSVVTIEENIELSETLNSLEFPLYMTVRDVIQQSGHIVLLSMEDKTLRIEANNLVYQGVEKIELTDVKHREVWGEAICKLRFVAEDLAKNSFGFSISLVGG</sequence>
<dbReference type="SUPFAM" id="SSF48230">
    <property type="entry name" value="Chondroitin AC/alginate lyase"/>
    <property type="match status" value="1"/>
</dbReference>
<evidence type="ECO:0000256" key="1">
    <source>
        <dbReference type="ARBA" id="ARBA00004196"/>
    </source>
</evidence>
<gene>
    <name evidence="3" type="ORF">VQ7734_00353</name>
</gene>
<dbReference type="InterPro" id="IPR008929">
    <property type="entry name" value="Chondroitin_lyas"/>
</dbReference>
<dbReference type="Gene3D" id="2.70.98.70">
    <property type="match status" value="1"/>
</dbReference>
<dbReference type="Proteomes" id="UP000184600">
    <property type="component" value="Unassembled WGS sequence"/>
</dbReference>
<reference evidence="4" key="1">
    <citation type="submission" date="2016-12" db="EMBL/GenBank/DDBJ databases">
        <authorList>
            <person name="Rodrigo-Torres L."/>
            <person name="Arahal R.D."/>
            <person name="Lucena T."/>
        </authorList>
    </citation>
    <scope>NUCLEOTIDE SEQUENCE [LARGE SCALE GENOMIC DNA]</scope>
</reference>
<dbReference type="AlphaFoldDB" id="A0A1M7YPT3"/>
<organism evidence="3 4">
    <name type="scientific">Vibrio quintilis</name>
    <dbReference type="NCBI Taxonomy" id="1117707"/>
    <lineage>
        <taxon>Bacteria</taxon>
        <taxon>Pseudomonadati</taxon>
        <taxon>Pseudomonadota</taxon>
        <taxon>Gammaproteobacteria</taxon>
        <taxon>Vibrionales</taxon>
        <taxon>Vibrionaceae</taxon>
        <taxon>Vibrio</taxon>
    </lineage>
</organism>
<dbReference type="EMBL" id="FRFG01000005">
    <property type="protein sequence ID" value="SHO54639.1"/>
    <property type="molecule type" value="Genomic_DNA"/>
</dbReference>
<dbReference type="OrthoDB" id="9793856at2"/>
<protein>
    <submittedName>
        <fullName evidence="3">Heparinase II/III-like protein</fullName>
    </submittedName>
</protein>
<evidence type="ECO:0000259" key="2">
    <source>
        <dbReference type="Pfam" id="PF07940"/>
    </source>
</evidence>
<evidence type="ECO:0000313" key="3">
    <source>
        <dbReference type="EMBL" id="SHO54639.1"/>
    </source>
</evidence>